<feature type="transmembrane region" description="Helical" evidence="1">
    <location>
        <begin position="340"/>
        <end position="363"/>
    </location>
</feature>
<proteinExistence type="predicted"/>
<keyword evidence="1" id="KW-0812">Transmembrane</keyword>
<feature type="transmembrane region" description="Helical" evidence="1">
    <location>
        <begin position="457"/>
        <end position="478"/>
    </location>
</feature>
<protein>
    <submittedName>
        <fullName evidence="2">Exporter of polyketide antibiotics</fullName>
    </submittedName>
</protein>
<keyword evidence="1" id="KW-0472">Membrane</keyword>
<name>A0ABN2LEU1_9ACTN</name>
<keyword evidence="3" id="KW-1185">Reference proteome</keyword>
<comment type="caution">
    <text evidence="2">The sequence shown here is derived from an EMBL/GenBank/DDBJ whole genome shotgun (WGS) entry which is preliminary data.</text>
</comment>
<feature type="transmembrane region" description="Helical" evidence="1">
    <location>
        <begin position="384"/>
        <end position="407"/>
    </location>
</feature>
<reference evidence="2 3" key="1">
    <citation type="journal article" date="2019" name="Int. J. Syst. Evol. Microbiol.">
        <title>The Global Catalogue of Microorganisms (GCM) 10K type strain sequencing project: providing services to taxonomists for standard genome sequencing and annotation.</title>
        <authorList>
            <consortium name="The Broad Institute Genomics Platform"/>
            <consortium name="The Broad Institute Genome Sequencing Center for Infectious Disease"/>
            <person name="Wu L."/>
            <person name="Ma J."/>
        </authorList>
    </citation>
    <scope>NUCLEOTIDE SEQUENCE [LARGE SCALE GENOMIC DNA]</scope>
    <source>
        <strain evidence="2 3">JCM 13250</strain>
    </source>
</reference>
<feature type="transmembrane region" description="Helical" evidence="1">
    <location>
        <begin position="427"/>
        <end position="450"/>
    </location>
</feature>
<feature type="transmembrane region" description="Helical" evidence="1">
    <location>
        <begin position="236"/>
        <end position="256"/>
    </location>
</feature>
<dbReference type="Proteomes" id="UP001500218">
    <property type="component" value="Unassembled WGS sequence"/>
</dbReference>
<feature type="transmembrane region" description="Helical" evidence="1">
    <location>
        <begin position="23"/>
        <end position="39"/>
    </location>
</feature>
<feature type="transmembrane region" description="Helical" evidence="1">
    <location>
        <begin position="161"/>
        <end position="182"/>
    </location>
</feature>
<feature type="transmembrane region" description="Helical" evidence="1">
    <location>
        <begin position="498"/>
        <end position="522"/>
    </location>
</feature>
<gene>
    <name evidence="2" type="ORF">GCM10009682_03120</name>
</gene>
<feature type="transmembrane region" description="Helical" evidence="1">
    <location>
        <begin position="189"/>
        <end position="209"/>
    </location>
</feature>
<evidence type="ECO:0000256" key="1">
    <source>
        <dbReference type="SAM" id="Phobius"/>
    </source>
</evidence>
<feature type="transmembrane region" description="Helical" evidence="1">
    <location>
        <begin position="295"/>
        <end position="320"/>
    </location>
</feature>
<feature type="transmembrane region" description="Helical" evidence="1">
    <location>
        <begin position="126"/>
        <end position="149"/>
    </location>
</feature>
<evidence type="ECO:0000313" key="2">
    <source>
        <dbReference type="EMBL" id="GAA1784304.1"/>
    </source>
</evidence>
<dbReference type="RefSeq" id="WP_344125347.1">
    <property type="nucleotide sequence ID" value="NZ_BAAALT010000003.1"/>
</dbReference>
<organism evidence="2 3">
    <name type="scientific">Luedemannella flava</name>
    <dbReference type="NCBI Taxonomy" id="349316"/>
    <lineage>
        <taxon>Bacteria</taxon>
        <taxon>Bacillati</taxon>
        <taxon>Actinomycetota</taxon>
        <taxon>Actinomycetes</taxon>
        <taxon>Micromonosporales</taxon>
        <taxon>Micromonosporaceae</taxon>
        <taxon>Luedemannella</taxon>
    </lineage>
</organism>
<evidence type="ECO:0000313" key="3">
    <source>
        <dbReference type="Proteomes" id="UP001500218"/>
    </source>
</evidence>
<sequence length="528" mass="54641">MAGTTTGTGILVRFMLRRERRGLPWWLIGIGFLVGYQSAGSQSLYDTPEKLDRLRQTLGTNPAMLAMSGPKDLLATIGGEVVFEIFSYAAVVVALMSMFMIGRHTRTDEESGRAELVRSSRVGRDATLVAALLLAGLANAAVAVVVFAATALTGLPVGGSALFALAVAGVGATFAGFAAVAAQIFENPRAVYSAVGALLGLAYVLRAAGDAGSGTLSWLSPIGWGQQTLPYVADRWWPLLLPALVTAGLVALALTLMERRDFGAGFVRTRPGPATAPGSLGSPLGLAWRLHRASLVGWTTGLFILGAAYGSFANSIEQFIADNPDVATYFPGGTDSIVDAYLSLSVVFAALLATAYAVSGTLRARGEETAGRAEPVLATHTSRWSWLASHVAIAMVGGVVGLAAAGLGEGLAYAAAVDDAGQIPRVMGIALIYVPAVWAVLAVAVAGFGWAPRAAAAVGWAALGFCAFIMIFADLVDLPGWVRGVSPFTHTPQYPLEAFAAPPLLGILAAATLVGAAGFYGFRRRDVG</sequence>
<keyword evidence="1" id="KW-1133">Transmembrane helix</keyword>
<accession>A0ABN2LEU1</accession>
<dbReference type="EMBL" id="BAAALT010000003">
    <property type="protein sequence ID" value="GAA1784304.1"/>
    <property type="molecule type" value="Genomic_DNA"/>
</dbReference>